<gene>
    <name evidence="3" type="ORF">E4U92_07565</name>
</gene>
<proteinExistence type="predicted"/>
<organism evidence="3 4">
    <name type="scientific">Streptomyces galbus</name>
    <dbReference type="NCBI Taxonomy" id="33898"/>
    <lineage>
        <taxon>Bacteria</taxon>
        <taxon>Bacillati</taxon>
        <taxon>Actinomycetota</taxon>
        <taxon>Actinomycetes</taxon>
        <taxon>Kitasatosporales</taxon>
        <taxon>Streptomycetaceae</taxon>
        <taxon>Streptomyces</taxon>
    </lineage>
</organism>
<dbReference type="EMBL" id="SZPR01000008">
    <property type="protein sequence ID" value="TKT10757.1"/>
    <property type="molecule type" value="Genomic_DNA"/>
</dbReference>
<feature type="domain" description="B12-binding" evidence="2">
    <location>
        <begin position="16"/>
        <end position="154"/>
    </location>
</feature>
<evidence type="ECO:0000259" key="2">
    <source>
        <dbReference type="PROSITE" id="PS51332"/>
    </source>
</evidence>
<sequence>MLRRGKFVPSNIVRKGRKFVVSSVSSDAHMWNLVFLQLLLEERGGVVRNLGACVPDELIIEECRNERPDVLVISTVNGHGHLDGIRLIRKIRQDAELADLRVVIGGKLGVRGAENVAFVEELVTGGFDAVFESEAGLQDFQEFLFGVESSDRPALSTVGAGDGADGTGTEVPALSGLRAAA</sequence>
<evidence type="ECO:0000256" key="1">
    <source>
        <dbReference type="SAM" id="MobiDB-lite"/>
    </source>
</evidence>
<accession>A0A4U5X6H2</accession>
<dbReference type="AlphaFoldDB" id="A0A4U5X6H2"/>
<dbReference type="GO" id="GO:0031419">
    <property type="term" value="F:cobalamin binding"/>
    <property type="evidence" value="ECO:0007669"/>
    <property type="project" value="InterPro"/>
</dbReference>
<dbReference type="Proteomes" id="UP000308632">
    <property type="component" value="Unassembled WGS sequence"/>
</dbReference>
<dbReference type="PROSITE" id="PS51332">
    <property type="entry name" value="B12_BINDING"/>
    <property type="match status" value="1"/>
</dbReference>
<protein>
    <submittedName>
        <fullName evidence="3">Methylaspartate mutase</fullName>
    </submittedName>
</protein>
<dbReference type="Gene3D" id="3.40.50.280">
    <property type="entry name" value="Cobalamin-binding domain"/>
    <property type="match status" value="1"/>
</dbReference>
<reference evidence="3 4" key="1">
    <citation type="submission" date="2019-04" db="EMBL/GenBank/DDBJ databases">
        <title>Streptomyces lasaliensis sp.nov., an Actinomycete isolated from soil which produces the polyether antibiotic lasalocid.</title>
        <authorList>
            <person name="Erwin G."/>
            <person name="Haber C."/>
        </authorList>
    </citation>
    <scope>NUCLEOTIDE SEQUENCE [LARGE SCALE GENOMIC DNA]</scope>
    <source>
        <strain evidence="3 4">DSM 40089</strain>
    </source>
</reference>
<comment type="caution">
    <text evidence="3">The sequence shown here is derived from an EMBL/GenBank/DDBJ whole genome shotgun (WGS) entry which is preliminary data.</text>
</comment>
<dbReference type="SUPFAM" id="SSF52242">
    <property type="entry name" value="Cobalamin (vitamin B12)-binding domain"/>
    <property type="match status" value="1"/>
</dbReference>
<name>A0A4U5X6H2_STRGB</name>
<feature type="region of interest" description="Disordered" evidence="1">
    <location>
        <begin position="156"/>
        <end position="181"/>
    </location>
</feature>
<dbReference type="InterPro" id="IPR006158">
    <property type="entry name" value="Cobalamin-bd"/>
</dbReference>
<evidence type="ECO:0000313" key="4">
    <source>
        <dbReference type="Proteomes" id="UP000308632"/>
    </source>
</evidence>
<evidence type="ECO:0000313" key="3">
    <source>
        <dbReference type="EMBL" id="TKT10757.1"/>
    </source>
</evidence>
<dbReference type="InterPro" id="IPR036724">
    <property type="entry name" value="Cobalamin-bd_sf"/>
</dbReference>
<dbReference type="Pfam" id="PF02310">
    <property type="entry name" value="B12-binding"/>
    <property type="match status" value="1"/>
</dbReference>
<dbReference type="GO" id="GO:0046872">
    <property type="term" value="F:metal ion binding"/>
    <property type="evidence" value="ECO:0007669"/>
    <property type="project" value="InterPro"/>
</dbReference>